<accession>A0ABP1PT31</accession>
<feature type="compositionally biased region" description="Polar residues" evidence="2">
    <location>
        <begin position="896"/>
        <end position="905"/>
    </location>
</feature>
<feature type="domain" description="CCHC-type" evidence="3">
    <location>
        <begin position="862"/>
        <end position="875"/>
    </location>
</feature>
<feature type="compositionally biased region" description="Acidic residues" evidence="2">
    <location>
        <begin position="110"/>
        <end position="129"/>
    </location>
</feature>
<feature type="compositionally biased region" description="Basic and acidic residues" evidence="2">
    <location>
        <begin position="906"/>
        <end position="918"/>
    </location>
</feature>
<dbReference type="PROSITE" id="PS50158">
    <property type="entry name" value="ZF_CCHC"/>
    <property type="match status" value="1"/>
</dbReference>
<dbReference type="SUPFAM" id="SSF57756">
    <property type="entry name" value="Retrovirus zinc finger-like domains"/>
    <property type="match status" value="1"/>
</dbReference>
<feature type="compositionally biased region" description="Low complexity" evidence="2">
    <location>
        <begin position="809"/>
        <end position="818"/>
    </location>
</feature>
<feature type="compositionally biased region" description="Basic and acidic residues" evidence="2">
    <location>
        <begin position="819"/>
        <end position="837"/>
    </location>
</feature>
<sequence length="937" mass="108149">MSTRRPKKQNPDLDSRDLSQRRITRAFATEILESERDTLQPITAPVIDNQRPGPSSEIRDFELPPEWTSQRSNQVPQPSQPGPSNPNQGNRKKQVKNNKISHPPVIPEQTTEEDTSSDQTSEIETETDPESVHTILGASHISQNNINPNQFTHNSSNLSQPATPNPNKGSLFSRIINRVRRVTSKSPPEAHEVTQEVIPQSPAIRRTHDTSTLAETNTSVRDNQIVSCCNTLQEEINNRRATVSIADFAQTPAEINASTIATPVNQSGIVFQTPLQNRRYPNRTPLSATAQSLLNKLNEEIARRRFPQAPDDTFSLTSEEDFGIPPTLTPQIRGNISVPGITPLNTSTPDRQNRRPFNPPRLNFSEEEEEAQDQNENQQQEINNPNPVQPLGFLANLDFGNYFEERERERRELIALNNQVLEGQQIVNNLNDTFEINPENQEEQLVNFDQNRYNERAELENHQNENNERAERDIDDFIGRTPSPPLIRRQIRRAQRWEPRSPVRRQSPIGFWELNDFNLNEVRFLRDRRPRQILFWENEDFNLGIALDIFERDPMEALAPAFNMNTSSDCMPKYEQKLTTNQVRLFLRNFRLWTNVKRLNDASMKFMLPLAFKNPEATQWFQLNHAVIEDPLTDFDALCEFFLRDAPMHNEGQLKMHDILSETPKDGESASAYLFRLRFKAGDAWETMTEETIVDILVDNLPEKLATFIDARGRPATFDGLKQAVKLYEQKNDSRTGVPTRRPKQEANIRVSGHVAETETNNGTAEFLKIVCQELAAVNAFMSEMKEKANTSEQAQVKDAMVRVLDQNQNGDQRQQPQDNRRQNRDDQQQPRQEASRPRQNHNQYDNRGPPQGQRRYANLDCRYCGKRGHIERECYSRKRDLGEYARQGPRTWMNRNYNQAGQQNDQRRSYNDNRREWVPPQRGPAVQYNNGYRQGN</sequence>
<feature type="region of interest" description="Disordered" evidence="2">
    <location>
        <begin position="896"/>
        <end position="937"/>
    </location>
</feature>
<dbReference type="Proteomes" id="UP001642540">
    <property type="component" value="Unassembled WGS sequence"/>
</dbReference>
<evidence type="ECO:0000313" key="4">
    <source>
        <dbReference type="EMBL" id="CAL8076448.1"/>
    </source>
</evidence>
<reference evidence="4 5" key="1">
    <citation type="submission" date="2024-08" db="EMBL/GenBank/DDBJ databases">
        <authorList>
            <person name="Cucini C."/>
            <person name="Frati F."/>
        </authorList>
    </citation>
    <scope>NUCLEOTIDE SEQUENCE [LARGE SCALE GENOMIC DNA]</scope>
</reference>
<evidence type="ECO:0000259" key="3">
    <source>
        <dbReference type="PROSITE" id="PS50158"/>
    </source>
</evidence>
<feature type="compositionally biased region" description="Basic and acidic residues" evidence="2">
    <location>
        <begin position="9"/>
        <end position="20"/>
    </location>
</feature>
<keyword evidence="1" id="KW-0863">Zinc-finger</keyword>
<dbReference type="InterPro" id="IPR036875">
    <property type="entry name" value="Znf_CCHC_sf"/>
</dbReference>
<evidence type="ECO:0000313" key="5">
    <source>
        <dbReference type="Proteomes" id="UP001642540"/>
    </source>
</evidence>
<name>A0ABP1PT31_9HEXA</name>
<keyword evidence="1" id="KW-0479">Metal-binding</keyword>
<dbReference type="EMBL" id="CAXLJM020000011">
    <property type="protein sequence ID" value="CAL8076448.1"/>
    <property type="molecule type" value="Genomic_DNA"/>
</dbReference>
<keyword evidence="1" id="KW-0862">Zinc</keyword>
<feature type="region of interest" description="Disordered" evidence="2">
    <location>
        <begin position="305"/>
        <end position="389"/>
    </location>
</feature>
<feature type="region of interest" description="Disordered" evidence="2">
    <location>
        <begin position="809"/>
        <end position="856"/>
    </location>
</feature>
<feature type="region of interest" description="Disordered" evidence="2">
    <location>
        <begin position="1"/>
        <end position="130"/>
    </location>
</feature>
<comment type="caution">
    <text evidence="4">The sequence shown here is derived from an EMBL/GenBank/DDBJ whole genome shotgun (WGS) entry which is preliminary data.</text>
</comment>
<keyword evidence="5" id="KW-1185">Reference proteome</keyword>
<protein>
    <recommendedName>
        <fullName evidence="3">CCHC-type domain-containing protein</fullName>
    </recommendedName>
</protein>
<evidence type="ECO:0000256" key="2">
    <source>
        <dbReference type="SAM" id="MobiDB-lite"/>
    </source>
</evidence>
<evidence type="ECO:0000256" key="1">
    <source>
        <dbReference type="PROSITE-ProRule" id="PRU00047"/>
    </source>
</evidence>
<gene>
    <name evidence="4" type="ORF">ODALV1_LOCUS3474</name>
</gene>
<proteinExistence type="predicted"/>
<dbReference type="InterPro" id="IPR001878">
    <property type="entry name" value="Znf_CCHC"/>
</dbReference>
<organism evidence="4 5">
    <name type="scientific">Orchesella dallaii</name>
    <dbReference type="NCBI Taxonomy" id="48710"/>
    <lineage>
        <taxon>Eukaryota</taxon>
        <taxon>Metazoa</taxon>
        <taxon>Ecdysozoa</taxon>
        <taxon>Arthropoda</taxon>
        <taxon>Hexapoda</taxon>
        <taxon>Collembola</taxon>
        <taxon>Entomobryomorpha</taxon>
        <taxon>Entomobryoidea</taxon>
        <taxon>Orchesellidae</taxon>
        <taxon>Orchesellinae</taxon>
        <taxon>Orchesella</taxon>
    </lineage>
</organism>
<feature type="compositionally biased region" description="Low complexity" evidence="2">
    <location>
        <begin position="374"/>
        <end position="386"/>
    </location>
</feature>
<feature type="compositionally biased region" description="Polar residues" evidence="2">
    <location>
        <begin position="928"/>
        <end position="937"/>
    </location>
</feature>
<feature type="region of interest" description="Disordered" evidence="2">
    <location>
        <begin position="143"/>
        <end position="170"/>
    </location>
</feature>